<dbReference type="PANTHER" id="PTHR35046:SF9">
    <property type="entry name" value="RNA-DIRECTED DNA POLYMERASE"/>
    <property type="match status" value="1"/>
</dbReference>
<organism evidence="2 3">
    <name type="scientific">Senna tora</name>
    <dbReference type="NCBI Taxonomy" id="362788"/>
    <lineage>
        <taxon>Eukaryota</taxon>
        <taxon>Viridiplantae</taxon>
        <taxon>Streptophyta</taxon>
        <taxon>Embryophyta</taxon>
        <taxon>Tracheophyta</taxon>
        <taxon>Spermatophyta</taxon>
        <taxon>Magnoliopsida</taxon>
        <taxon>eudicotyledons</taxon>
        <taxon>Gunneridae</taxon>
        <taxon>Pentapetalae</taxon>
        <taxon>rosids</taxon>
        <taxon>fabids</taxon>
        <taxon>Fabales</taxon>
        <taxon>Fabaceae</taxon>
        <taxon>Caesalpinioideae</taxon>
        <taxon>Cassia clade</taxon>
        <taxon>Senna</taxon>
    </lineage>
</organism>
<reference evidence="2" key="1">
    <citation type="submission" date="2020-09" db="EMBL/GenBank/DDBJ databases">
        <title>Genome-Enabled Discovery of Anthraquinone Biosynthesis in Senna tora.</title>
        <authorList>
            <person name="Kang S.-H."/>
            <person name="Pandey R.P."/>
            <person name="Lee C.-M."/>
            <person name="Sim J.-S."/>
            <person name="Jeong J.-T."/>
            <person name="Choi B.-S."/>
            <person name="Jung M."/>
            <person name="Ginzburg D."/>
            <person name="Zhao K."/>
            <person name="Won S.Y."/>
            <person name="Oh T.-J."/>
            <person name="Yu Y."/>
            <person name="Kim N.-H."/>
            <person name="Lee O.R."/>
            <person name="Lee T.-H."/>
            <person name="Bashyal P."/>
            <person name="Kim T.-S."/>
            <person name="Lee W.-H."/>
            <person name="Kawkins C."/>
            <person name="Kim C.-K."/>
            <person name="Kim J.S."/>
            <person name="Ahn B.O."/>
            <person name="Rhee S.Y."/>
            <person name="Sohng J.K."/>
        </authorList>
    </citation>
    <scope>NUCLEOTIDE SEQUENCE</scope>
    <source>
        <tissue evidence="2">Leaf</tissue>
    </source>
</reference>
<evidence type="ECO:0000259" key="1">
    <source>
        <dbReference type="Pfam" id="PF17921"/>
    </source>
</evidence>
<comment type="caution">
    <text evidence="2">The sequence shown here is derived from an EMBL/GenBank/DDBJ whole genome shotgun (WGS) entry which is preliminary data.</text>
</comment>
<evidence type="ECO:0000313" key="2">
    <source>
        <dbReference type="EMBL" id="KAF7839095.1"/>
    </source>
</evidence>
<feature type="domain" description="Integrase zinc-binding" evidence="1">
    <location>
        <begin position="2"/>
        <end position="41"/>
    </location>
</feature>
<dbReference type="Gene3D" id="1.10.340.70">
    <property type="match status" value="1"/>
</dbReference>
<dbReference type="Pfam" id="PF17921">
    <property type="entry name" value="Integrase_H2C2"/>
    <property type="match status" value="1"/>
</dbReference>
<dbReference type="OrthoDB" id="1435404at2759"/>
<keyword evidence="3" id="KW-1185">Reference proteome</keyword>
<sequence length="365" mass="40664">MGHFGVQKTLDMLNEHFYLLNMRKDVEKICAKCIACKQAKSKSMPHGFYTPLPILTKHCTGISMDFVLEVVRLHGVPKTIVSDRDAMFLNHFWRVLWGKLGFSPFEIVYGFNPLNVLDLMPLPMSEIASVDGKKKAEVVKAIHEKARELIEKKNHLYAQKANKGRKQVKGLQGKEDSTAEEIIVATEGCLCAECKGVDVLLNSGNFVLSSMKTDERHSASQDAPPLVTKTLGEMLWVLMSMIPKTRPLHEINFSSFKSSFSTKDTISLDSESIVDFCKAVQNATPLVTSSEEEDFEPQSEIDLASYTQGSSKTSFKSACSWTVIFDSSEDDNSQTPLGMPLITPSHLFPNWRTAPVEAIDRQGPP</sequence>
<dbReference type="AlphaFoldDB" id="A0A834X6Y6"/>
<name>A0A834X6Y6_9FABA</name>
<gene>
    <name evidence="2" type="ORF">G2W53_007577</name>
</gene>
<dbReference type="PANTHER" id="PTHR35046">
    <property type="entry name" value="ZINC KNUCKLE (CCHC-TYPE) FAMILY PROTEIN"/>
    <property type="match status" value="1"/>
</dbReference>
<protein>
    <submittedName>
        <fullName evidence="2">Transposon Ty3-G Gag-Pol polyprotein</fullName>
    </submittedName>
</protein>
<dbReference type="EMBL" id="JAAIUW010000003">
    <property type="protein sequence ID" value="KAF7839095.1"/>
    <property type="molecule type" value="Genomic_DNA"/>
</dbReference>
<dbReference type="Proteomes" id="UP000634136">
    <property type="component" value="Unassembled WGS sequence"/>
</dbReference>
<proteinExistence type="predicted"/>
<evidence type="ECO:0000313" key="3">
    <source>
        <dbReference type="Proteomes" id="UP000634136"/>
    </source>
</evidence>
<accession>A0A834X6Y6</accession>
<dbReference type="InterPro" id="IPR041588">
    <property type="entry name" value="Integrase_H2C2"/>
</dbReference>